<accession>A0A975K394</accession>
<organism evidence="1 2">
    <name type="scientific">Sphingobium phenoxybenzoativorans</name>
    <dbReference type="NCBI Taxonomy" id="1592790"/>
    <lineage>
        <taxon>Bacteria</taxon>
        <taxon>Pseudomonadati</taxon>
        <taxon>Pseudomonadota</taxon>
        <taxon>Alphaproteobacteria</taxon>
        <taxon>Sphingomonadales</taxon>
        <taxon>Sphingomonadaceae</taxon>
        <taxon>Sphingobium</taxon>
    </lineage>
</organism>
<evidence type="ECO:0000313" key="2">
    <source>
        <dbReference type="Proteomes" id="UP000681425"/>
    </source>
</evidence>
<dbReference type="Proteomes" id="UP000681425">
    <property type="component" value="Chromosome"/>
</dbReference>
<proteinExistence type="predicted"/>
<dbReference type="EMBL" id="CP073910">
    <property type="protein sequence ID" value="QUT04071.1"/>
    <property type="molecule type" value="Genomic_DNA"/>
</dbReference>
<keyword evidence="2" id="KW-1185">Reference proteome</keyword>
<name>A0A975K394_9SPHN</name>
<sequence>MSNLSAAELADALQKSVSDAGSIAAIREILGITGDGGGTPTPTQTAPEMPLTASFIVPEARPNGSIIAYVPPSVVGFPAPQFAVTSIPGATVDSATGDLIVQDRTSLFAALDASPLTYTLTASNIEGQSQTAVSLTKGGDYRDLEEFNAYSGYDWDILDNRQMLIDASTNDIYAIKDKSPYARHATNFTPRKKMNYVLNGLAGAGKPGARINAVNGSITGDFFPEAPIWHGLRSFDFVQTTSTYDRVRLHFDGVHNVTSYDNTLDILTIDFPPGSFVGKTTLVGLTWTTTTVSGYINGQLVIENAAIRPFCRPKKPGMFFALVSMNTFQGSIVFTSAIGQHTWWDLTSLNGDVHRIIQYPHAVEAV</sequence>
<dbReference type="KEGG" id="spph:KFK14_13035"/>
<dbReference type="AlphaFoldDB" id="A0A975K394"/>
<evidence type="ECO:0000313" key="1">
    <source>
        <dbReference type="EMBL" id="QUT04071.1"/>
    </source>
</evidence>
<protein>
    <submittedName>
        <fullName evidence="1">Uncharacterized protein</fullName>
    </submittedName>
</protein>
<gene>
    <name evidence="1" type="ORF">KFK14_13035</name>
</gene>
<reference evidence="1" key="1">
    <citation type="submission" date="2021-04" db="EMBL/GenBank/DDBJ databases">
        <title>Isolation of p-tert-butylphenol degrading bacteria Sphingobium phenoxybenzoativorans Tas13 from active sludge.</title>
        <authorList>
            <person name="Li Y."/>
        </authorList>
    </citation>
    <scope>NUCLEOTIDE SEQUENCE</scope>
    <source>
        <strain evidence="1">Tas13</strain>
    </source>
</reference>
<dbReference type="RefSeq" id="WP_212607966.1">
    <property type="nucleotide sequence ID" value="NZ_CP073910.1"/>
</dbReference>